<organism evidence="2 3">
    <name type="scientific">Amycolatopsis magusensis</name>
    <dbReference type="NCBI Taxonomy" id="882444"/>
    <lineage>
        <taxon>Bacteria</taxon>
        <taxon>Bacillati</taxon>
        <taxon>Actinomycetota</taxon>
        <taxon>Actinomycetes</taxon>
        <taxon>Pseudonocardiales</taxon>
        <taxon>Pseudonocardiaceae</taxon>
        <taxon>Amycolatopsis</taxon>
    </lineage>
</organism>
<comment type="caution">
    <text evidence="2">The sequence shown here is derived from an EMBL/GenBank/DDBJ whole genome shotgun (WGS) entry which is preliminary data.</text>
</comment>
<dbReference type="EMBL" id="JAGGMS010000001">
    <property type="protein sequence ID" value="MBP2184011.1"/>
    <property type="molecule type" value="Genomic_DNA"/>
</dbReference>
<evidence type="ECO:0000256" key="1">
    <source>
        <dbReference type="SAM" id="MobiDB-lite"/>
    </source>
</evidence>
<evidence type="ECO:0000313" key="3">
    <source>
        <dbReference type="Proteomes" id="UP000741013"/>
    </source>
</evidence>
<name>A0ABS4PX52_9PSEU</name>
<protein>
    <submittedName>
        <fullName evidence="2">Uncharacterized protein</fullName>
    </submittedName>
</protein>
<reference evidence="2 3" key="1">
    <citation type="submission" date="2021-03" db="EMBL/GenBank/DDBJ databases">
        <title>Sequencing the genomes of 1000 actinobacteria strains.</title>
        <authorList>
            <person name="Klenk H.-P."/>
        </authorList>
    </citation>
    <scope>NUCLEOTIDE SEQUENCE [LARGE SCALE GENOMIC DNA]</scope>
    <source>
        <strain evidence="2 3">DSM 45510</strain>
    </source>
</reference>
<keyword evidence="3" id="KW-1185">Reference proteome</keyword>
<feature type="region of interest" description="Disordered" evidence="1">
    <location>
        <begin position="1"/>
        <end position="21"/>
    </location>
</feature>
<accession>A0ABS4PX52</accession>
<gene>
    <name evidence="2" type="ORF">JOM49_005537</name>
</gene>
<proteinExistence type="predicted"/>
<dbReference type="Proteomes" id="UP000741013">
    <property type="component" value="Unassembled WGS sequence"/>
</dbReference>
<evidence type="ECO:0000313" key="2">
    <source>
        <dbReference type="EMBL" id="MBP2184011.1"/>
    </source>
</evidence>
<sequence length="214" mass="23085">MHWLGRHAGDPTSPHRQFASTRKCISSAAPGGKIVDVLNVRINDEAYRALGSAGLSSVAPSELAAGLRELLAWGLDQRGDVLVFGGYSGWAGEPPGRYEDLTGWECAVTSFHLEDRVPVHVDHVDAVPVISEQDQLVLLGQGTRFAMEVVRLARALADPVPIRCIVSTNNTNGTFRLHRARTGESLLMSDLDTYTDDKIVTVDSGPSNLGGTPW</sequence>
<dbReference type="RefSeq" id="WP_308158893.1">
    <property type="nucleotide sequence ID" value="NZ_JAGGMS010000001.1"/>
</dbReference>